<keyword evidence="6" id="KW-0378">Hydrolase</keyword>
<dbReference type="PANTHER" id="PTHR10887">
    <property type="entry name" value="DNA2/NAM7 HELICASE FAMILY"/>
    <property type="match status" value="1"/>
</dbReference>
<keyword evidence="6" id="KW-0540">Nuclease</keyword>
<evidence type="ECO:0000313" key="7">
    <source>
        <dbReference type="Proteomes" id="UP000566663"/>
    </source>
</evidence>
<dbReference type="RefSeq" id="WP_183253655.1">
    <property type="nucleotide sequence ID" value="NZ_BAAAFF010000005.1"/>
</dbReference>
<feature type="domain" description="DUF3320" evidence="2">
    <location>
        <begin position="1688"/>
        <end position="1734"/>
    </location>
</feature>
<proteinExistence type="predicted"/>
<feature type="domain" description="DNA2/NAM7 helicase helicase" evidence="3">
    <location>
        <begin position="1219"/>
        <end position="1259"/>
    </location>
</feature>
<evidence type="ECO:0000313" key="6">
    <source>
        <dbReference type="EMBL" id="MBB5291857.1"/>
    </source>
</evidence>
<dbReference type="EMBL" id="JACHFZ010000002">
    <property type="protein sequence ID" value="MBB5291857.1"/>
    <property type="molecule type" value="Genomic_DNA"/>
</dbReference>
<dbReference type="SUPFAM" id="SSF52980">
    <property type="entry name" value="Restriction endonuclease-like"/>
    <property type="match status" value="1"/>
</dbReference>
<dbReference type="InterPro" id="IPR021754">
    <property type="entry name" value="DUF3320"/>
</dbReference>
<dbReference type="FunFam" id="3.40.960.10:FF:000002">
    <property type="entry name" value="DNA helicase related protein"/>
    <property type="match status" value="1"/>
</dbReference>
<evidence type="ECO:0000259" key="4">
    <source>
        <dbReference type="Pfam" id="PF13087"/>
    </source>
</evidence>
<dbReference type="Gene3D" id="3.30.950.30">
    <property type="entry name" value="Schlafen, AAA domain"/>
    <property type="match status" value="1"/>
</dbReference>
<dbReference type="InterPro" id="IPR025103">
    <property type="entry name" value="DUF4011"/>
</dbReference>
<dbReference type="InterPro" id="IPR007421">
    <property type="entry name" value="Schlafen_AlbA_2_dom"/>
</dbReference>
<dbReference type="GO" id="GO:0004386">
    <property type="term" value="F:helicase activity"/>
    <property type="evidence" value="ECO:0007669"/>
    <property type="project" value="InterPro"/>
</dbReference>
<dbReference type="Pfam" id="PF13087">
    <property type="entry name" value="AAA_12"/>
    <property type="match status" value="1"/>
</dbReference>
<feature type="domain" description="Schlafen AlbA-2" evidence="1">
    <location>
        <begin position="1873"/>
        <end position="2010"/>
    </location>
</feature>
<keyword evidence="7" id="KW-1185">Reference proteome</keyword>
<dbReference type="Pfam" id="PF18741">
    <property type="entry name" value="MTES_1575"/>
    <property type="match status" value="1"/>
</dbReference>
<dbReference type="InterPro" id="IPR041679">
    <property type="entry name" value="DNA2/NAM7-like_C"/>
</dbReference>
<feature type="domain" description="DNA2/NAM7 helicase helicase" evidence="3">
    <location>
        <begin position="320"/>
        <end position="384"/>
    </location>
</feature>
<protein>
    <submittedName>
        <fullName evidence="6">Very-short-patch-repair endonuclease</fullName>
    </submittedName>
</protein>
<evidence type="ECO:0000259" key="3">
    <source>
        <dbReference type="Pfam" id="PF13086"/>
    </source>
</evidence>
<dbReference type="SUPFAM" id="SSF52540">
    <property type="entry name" value="P-loop containing nucleoside triphosphate hydrolases"/>
    <property type="match status" value="1"/>
</dbReference>
<dbReference type="Pfam" id="PF13086">
    <property type="entry name" value="AAA_11"/>
    <property type="match status" value="2"/>
</dbReference>
<reference evidence="6 7" key="1">
    <citation type="submission" date="2020-08" db="EMBL/GenBank/DDBJ databases">
        <title>Genomic Encyclopedia of Type Strains, Phase IV (KMG-IV): sequencing the most valuable type-strain genomes for metagenomic binning, comparative biology and taxonomic classification.</title>
        <authorList>
            <person name="Goeker M."/>
        </authorList>
    </citation>
    <scope>NUCLEOTIDE SEQUENCE [LARGE SCALE GENOMIC DNA]</scope>
    <source>
        <strain evidence="6 7">DSM 25335</strain>
    </source>
</reference>
<dbReference type="Pfam" id="PF04326">
    <property type="entry name" value="SLFN_AlbA_2"/>
    <property type="match status" value="1"/>
</dbReference>
<dbReference type="InterPro" id="IPR047187">
    <property type="entry name" value="SF1_C_Upf1"/>
</dbReference>
<feature type="domain" description="Restriction endonuclease type II-like" evidence="5">
    <location>
        <begin position="1528"/>
        <end position="1625"/>
    </location>
</feature>
<dbReference type="InterPro" id="IPR045055">
    <property type="entry name" value="DNA2/NAM7-like"/>
</dbReference>
<dbReference type="CDD" id="cd18808">
    <property type="entry name" value="SF1_C_Upf1"/>
    <property type="match status" value="1"/>
</dbReference>
<accession>A0A7W8HZK6</accession>
<dbReference type="Gene3D" id="3.40.960.10">
    <property type="entry name" value="VSR Endonuclease"/>
    <property type="match status" value="1"/>
</dbReference>
<dbReference type="Gene3D" id="3.40.50.300">
    <property type="entry name" value="P-loop containing nucleotide triphosphate hydrolases"/>
    <property type="match status" value="3"/>
</dbReference>
<dbReference type="Proteomes" id="UP000566663">
    <property type="component" value="Unassembled WGS sequence"/>
</dbReference>
<dbReference type="Pfam" id="PF13195">
    <property type="entry name" value="DUF4011"/>
    <property type="match status" value="1"/>
</dbReference>
<evidence type="ECO:0000259" key="1">
    <source>
        <dbReference type="Pfam" id="PF04326"/>
    </source>
</evidence>
<dbReference type="InterPro" id="IPR041677">
    <property type="entry name" value="DNA2/NAM7_AAA_11"/>
</dbReference>
<evidence type="ECO:0000259" key="5">
    <source>
        <dbReference type="Pfam" id="PF18741"/>
    </source>
</evidence>
<dbReference type="GO" id="GO:0004519">
    <property type="term" value="F:endonuclease activity"/>
    <property type="evidence" value="ECO:0007669"/>
    <property type="project" value="UniProtKB-KW"/>
</dbReference>
<comment type="caution">
    <text evidence="6">The sequence shown here is derived from an EMBL/GenBank/DDBJ whole genome shotgun (WGS) entry which is preliminary data.</text>
</comment>
<dbReference type="InterPro" id="IPR027417">
    <property type="entry name" value="P-loop_NTPase"/>
</dbReference>
<dbReference type="Pfam" id="PF11784">
    <property type="entry name" value="DUF3320"/>
    <property type="match status" value="1"/>
</dbReference>
<dbReference type="InterPro" id="IPR011335">
    <property type="entry name" value="Restrct_endonuc-II-like"/>
</dbReference>
<name>A0A7W8HZK6_9CAUL</name>
<dbReference type="PANTHER" id="PTHR10887:SF530">
    <property type="entry name" value="SUPERFAMILY I DNA HELICASES"/>
    <property type="match status" value="1"/>
</dbReference>
<keyword evidence="6" id="KW-0255">Endonuclease</keyword>
<feature type="domain" description="DNA2/NAM7 helicase-like C-terminal" evidence="4">
    <location>
        <begin position="1294"/>
        <end position="1481"/>
    </location>
</feature>
<sequence>MSSEDVVVPATEPVSVFQSDLPIDAKLERARTELLDLSARNRLLNIPRSAKSAKTLEIVDERGAEVFRLLSKDGKAFTFLAGRGEVEEGEDEIAELVQPDEDGVDNRGVSNRHSDTRLQTRLTPAGLQKKLLDLYYDARTLEEEQGVNILFLAIGTLKWIDPNNATVSRFAPLILVPVELERGNAAEKFKLKSRQEDFAANLSLEAYLDRVHGVKLPTFEAGDDFDPVVYAAAVADAVSAKPGWAVDLDDVVLGFFSFAKFLMYRDLDPQTWPANAKLSDHALLKPLMTEGFAEGEPLLSEDQSVDDHVSPSQMVHIVDSDSSQTLAVEEVRRGRDLVIQGPPGTGKSQTIANIIAAAVADGKTVLFVAEKMAALEVVKRRLDSTGVGDACLELHSNKANKRAVLEELRRTWELGAPRADNLAVLNARLTDARDHLNAHAERLHRPLGQSEYTPYDVIGHLVRLRHAGVKPAYLRLEGPESWSREDFDKRSRLVSELAERVLDLGSPGEHLWRGIDLDRALPPEIARIEARLSGLADQLSRIRFDQGEVATMLEKDAPSLADLEAVLELATRISTAPDLEPDALASEAWDKPDDVRALVTAGSDLEALRASLDFKISAAAWDTDVEEIARALEPLDQSTPVEAFERARSLSERSPTITDTAVRLAKALGRSETPTSISALETLAQVGDRVADAPEADASAFAQDLWDGGVDRASDLANAVKGLEDARSEIGSALSDSAWNADLSDARRSLATHGTSLFRVFNSEWRSADRLVRSYLSDPKAPLQRRLGWLDALGRGQGAQKLIRDDDQFGRSAFGSDWRAERSSSAPLLALVEWMRSLKGLGAEPRLIVGRKPDRSRVGELAKTLTAQLQAARSELADLWEDLGTARSLVFGGVETVSDTVLTTAGEAASGLAGAHAGYLALAVADEASLDARRQNLSELMRGQAALKALRAQAAMGHSAFGKQWHETKSDWESLSAIVDWVDSNRDIRVLASRVPERSAVPARCEAIIVARDAWRDLLAAALADLKATSEAALTTENALTLASSETSSRLTAWQNGGEALTTWVSYRARAHEANSLGLQDVVDRLHSGGLAPIQALPDFEQAFFEAVLEYQIEEEPELATFDGELHGRKVRDFVDLDHQRIKAAAMQVALEHHRRVPPRSGGAVGPLGVLKGEMARKRGHMPIRQLMQKASQPIQALKPVFMMSPLSVAQFLPPGALTFDLLVMDEASQIQPVDALGAIARCKQVVVVGDPQQLPPTSFFAKMTGQADGDEDDGPARVADIESILGLFTARGLPMRMLRWHYRSRHESLIAVSNRQFYENKLVIIPSPYTSQSGLGLRFHHVKDGVFETGTTRTNPVEAKIVAAAIIHHAKTSPKLSLGAVAFSSAQRKAILEQLELLRRQLPPEDEAFFQAHPSEPFFVKNLENVQGDERDVIFISVGYGPTTLGGRPPMRFGPVGQEGGERRLNVLISRAKRRCEVFSSMTDEDIDQDFAATRKGVFALKLFMHFARTGRMSLAESVGRDTDGIFEEQVALALQGRGYLVHRDVGVSGLFIDIAVADPNQPDRYLLAIECDGPSYKKARSARDRDRLRRSVLEGQGWFVHRIWSGDWFKRPQEQLDRVFAAIEAAKAELAREGQAKDRLPAYEIVSVERDTVTEMGLAGVEEIHALSTPYVEASLTKPTHLSLEIHHTPTGILSQLAEQVVATEGPVHFDEIVARVRDAWGLARAGVRIRDAVQRALDVSVRQGRVLEADAFYTAPGADIVVRDRSSALSPTLRRPELLPPTEIEAALLSVVSRNFGATEDQAVQAVARGFGVKSTSAQLKDLISEVVTSAIERGTLARRDALIDVGPNAPKLEREPQKLPIELLVAKGEGEQLEFKQTLRWDVRQEALHKRLEDQCLKAIAAFTNYKGGTLLIGVCDDGAVPGLDADLATFGGSRDKFDLHLTNLIKDRFSESFRAGCVSVSYPTVHEKLVCRVDVKRSRKPVYLAISDGAGAATDRLIVRAGASSPEIPLSQVAAYVREHFDG</sequence>
<dbReference type="InterPro" id="IPR049468">
    <property type="entry name" value="Restrct_endonuc-II-like_dom"/>
</dbReference>
<gene>
    <name evidence="6" type="ORF">HNQ67_001371</name>
</gene>
<dbReference type="InterPro" id="IPR038461">
    <property type="entry name" value="Schlafen_AlbA_2_dom_sf"/>
</dbReference>
<organism evidence="6 7">
    <name type="scientific">Brevundimonas basaltis</name>
    <dbReference type="NCBI Taxonomy" id="472166"/>
    <lineage>
        <taxon>Bacteria</taxon>
        <taxon>Pseudomonadati</taxon>
        <taxon>Pseudomonadota</taxon>
        <taxon>Alphaproteobacteria</taxon>
        <taxon>Caulobacterales</taxon>
        <taxon>Caulobacteraceae</taxon>
        <taxon>Brevundimonas</taxon>
    </lineage>
</organism>
<evidence type="ECO:0000259" key="2">
    <source>
        <dbReference type="Pfam" id="PF11784"/>
    </source>
</evidence>